<gene>
    <name evidence="2" type="ORF">DM484_10810</name>
</gene>
<dbReference type="PROSITE" id="PS51301">
    <property type="entry name" value="KILA_N"/>
    <property type="match status" value="1"/>
</dbReference>
<dbReference type="SUPFAM" id="SSF54616">
    <property type="entry name" value="DNA-binding domain of Mlu1-box binding protein MBP1"/>
    <property type="match status" value="1"/>
</dbReference>
<dbReference type="AlphaFoldDB" id="A0A2W4R7B7"/>
<dbReference type="PANTHER" id="PTHR48135:SF1">
    <property type="entry name" value="KILA-N DOMAIN-CONTAINING PROTEIN"/>
    <property type="match status" value="1"/>
</dbReference>
<dbReference type="EMBL" id="QJPH01000292">
    <property type="protein sequence ID" value="PZN79782.1"/>
    <property type="molecule type" value="Genomic_DNA"/>
</dbReference>
<dbReference type="InterPro" id="IPR018004">
    <property type="entry name" value="KilA/APSES_HTH"/>
</dbReference>
<reference evidence="2 3" key="1">
    <citation type="journal article" date="2018" name="Aquat. Microb. Ecol.">
        <title>Gammaproteobacterial methanotrophs dominate.</title>
        <authorList>
            <person name="Rissanen A.J."/>
            <person name="Saarenheimo J."/>
            <person name="Tiirola M."/>
            <person name="Peura S."/>
            <person name="Aalto S.L."/>
            <person name="Karvinen A."/>
            <person name="Nykanen H."/>
        </authorList>
    </citation>
    <scope>NUCLEOTIDE SEQUENCE [LARGE SCALE GENOMIC DNA]</scope>
    <source>
        <strain evidence="2">AMbin10</strain>
    </source>
</reference>
<dbReference type="PANTHER" id="PTHR48135">
    <property type="match status" value="1"/>
</dbReference>
<sequence>MGMNTKASNIIRLNYQGLNVGFTGDGWFNATLAAEKFGKRVDHWLKSQETKEYIKALASHLNTPKRGDLIQTKRGKNGGTWLHPKLAVAFTRWLSPDFSVWCDCQIDGLIRGNHPHYDRLKARDKSAVSFKFMNDVLKLVRLDEGKETLDYHYQNEAKLLNWLVTDEFKAVERDTLDAGQLALLTALEERNAILLAQRVNRDDRKQKLAQFAQEWRNGQSHALGRAA</sequence>
<dbReference type="SMART" id="SM01252">
    <property type="entry name" value="KilA-N"/>
    <property type="match status" value="1"/>
</dbReference>
<evidence type="ECO:0000313" key="3">
    <source>
        <dbReference type="Proteomes" id="UP000249396"/>
    </source>
</evidence>
<accession>A0A2W4R7B7</accession>
<dbReference type="GO" id="GO:0003677">
    <property type="term" value="F:DNA binding"/>
    <property type="evidence" value="ECO:0007669"/>
    <property type="project" value="UniProtKB-KW"/>
</dbReference>
<dbReference type="InterPro" id="IPR036887">
    <property type="entry name" value="HTH_APSES_sf"/>
</dbReference>
<organism evidence="2 3">
    <name type="scientific">Candidatus Methylumidiphilus alinenensis</name>
    <dbReference type="NCBI Taxonomy" id="2202197"/>
    <lineage>
        <taxon>Bacteria</taxon>
        <taxon>Pseudomonadati</taxon>
        <taxon>Pseudomonadota</taxon>
        <taxon>Gammaproteobacteria</taxon>
        <taxon>Methylococcales</taxon>
        <taxon>Candidatus Methylumidiphilus</taxon>
    </lineage>
</organism>
<evidence type="ECO:0000313" key="2">
    <source>
        <dbReference type="EMBL" id="PZN79782.1"/>
    </source>
</evidence>
<dbReference type="Proteomes" id="UP000249396">
    <property type="component" value="Unassembled WGS sequence"/>
</dbReference>
<name>A0A2W4R7B7_9GAMM</name>
<dbReference type="Pfam" id="PF04383">
    <property type="entry name" value="KilA-N"/>
    <property type="match status" value="1"/>
</dbReference>
<comment type="caution">
    <text evidence="2">The sequence shown here is derived from an EMBL/GenBank/DDBJ whole genome shotgun (WGS) entry which is preliminary data.</text>
</comment>
<evidence type="ECO:0000259" key="1">
    <source>
        <dbReference type="PROSITE" id="PS51301"/>
    </source>
</evidence>
<protein>
    <submittedName>
        <fullName evidence="2">DNA-binding protein</fullName>
    </submittedName>
</protein>
<keyword evidence="2" id="KW-0238">DNA-binding</keyword>
<dbReference type="InterPro" id="IPR017880">
    <property type="entry name" value="KilA_N"/>
</dbReference>
<feature type="domain" description="KilA-N" evidence="1">
    <location>
        <begin position="9"/>
        <end position="109"/>
    </location>
</feature>
<proteinExistence type="predicted"/>